<sequence length="1672" mass="193980">MNHDGIPDEDLEAIMIRILCLGEIEHLDIFLNQLNKKSIHLILKSLLCSQLPSLFKPTKYVQSPLKLRWIISRVLLRNDFSDVPFFNYDQLADIEFQKMNDKCSQNFRAAMEKFENNIIINSDESKIIQFAGSFIQFNAKHPSMAQHFLNSYAKYFSQVSLPKLINNFQFQCFHLFSDVEKVEVPPLRITFTGYSNFEELFQVYRTLLKGNVFQTIQGMMINDNLYPNSLGNDPDNKVRSLIDTSLQKSCHFIDILKAYSYQAFKMGKIDESIKRANFFDGMEYWILLSHEPKNTLNYFKNTDLPEFQSDSIAADYLNRIRNDLLFFSALRQNTGQNISEKDFLEHSIPFVLRMFLKSNDPLPFQNLSVTHFFCINDQNRLTDADFVWSFFAETVVIKSLTDMDNAEEIIAQAEWYLTQISDTDTQQKVLVDIFAIMFLQDLNSHYVCLQFVAEFILTMILNISDDPELITKAQNGHLLIQFARSFSGGMEFEDLIFPKKEQLFKALMSEDWLIADHIASLNSNLYDLFNTFKTVNEFKKKENSIFDPNLKTNQKSEYAALEIGLSFFNQKDSLIYVSKTLNLTEDTKELVDNRLKHLKNPLKPFKSLKKELFASLTKNFTRLSATNWAIPSFPKDQTKLHYLPEFLNYIDSFLGIVLNEEKLTETVFDALSSDPVSYFGQLYGRGRISAAEKDALLLKQDLMSMLITDKTASEKTIASMASENPIVSLTLLLLKEGGIDENPIKDLSSKSNAILYKLANLSLKSNLQNRDNFYQINRILGKSILHEQADDQNSVELINEIKEMFDKKLVSIERINEISYLLKEDEFSEIILHYLIYSNNFEIINQIVQSCASINSKLFDSVSFLKKYQNESEIYPLDRLFTKLLISHKFRDASLFMKYFGDRINTFDSLKNSYLNETPQFREEILSISPKDRSKLESSLLLSTNTNLSTNKIDYQQNESITNSEKGIDNLSNIRQIIGLNPSVNMDDEIINILQNDINNHISKEIKFDFNENIPQTSETSQNGNIHENEFYNDKYFSDDLLGLCHSIQKAILLIKDTKKLFYFISPIIIDKISGITVNSYDSETSAWKIMHKIDSILSSFLFSDNSLTQLSKKIQIFLKIVDIQPFSLLGIEYNFSNFGSNQTLALALQKIDCIDLLLNFKDIFQTDPQEELDSYALTCSQMGIYKFPKNEIKYSNEFFYKMSLIFNYNHFIEPSIVPTFTDTFPPTNMMLNCDWPPISYKSLSKNDSNLGTGSLSSESEIKDSTSGSIPITNSLSSSSSLISTIHFSENDVQTHFYDRIVDLTSHKKKPKSDNQSLKQIRKFFIENGPTELVVRFLSEKGKFASAMKLLNERIQTMKSNKPIIESNENDSKTLDENNYFVIEKERIFKTSIFETSLAHNELLRLVRQVKSEDDMFASILPFSGPYLRFELFSYLKQWMKAFKTAIELFIEPQKDKDHSNVRSLNLLSRAQNCLEEITEYSEEKEMKKCELQLQREFCIFIIDNKLNCDFSDMNLFQEDHQRESMVIFLLNNMNTKLAVAIIKFYIINPKNIGERYCDILFNESSEKITMFINTLENEVERKIFREIYYAIITRLAYVIELSKEDILAYINILKDYNFKSQMFLQFEFYEEAAQIAFNESNKELAALVAHEAHLLQKHQLFTKCMKFIEKS</sequence>
<dbReference type="EMBL" id="MLAK01001279">
    <property type="protein sequence ID" value="OHS94935.1"/>
    <property type="molecule type" value="Genomic_DNA"/>
</dbReference>
<dbReference type="Proteomes" id="UP000179807">
    <property type="component" value="Unassembled WGS sequence"/>
</dbReference>
<comment type="caution">
    <text evidence="1">The sequence shown here is derived from an EMBL/GenBank/DDBJ whole genome shotgun (WGS) entry which is preliminary data.</text>
</comment>
<evidence type="ECO:0000313" key="2">
    <source>
        <dbReference type="Proteomes" id="UP000179807"/>
    </source>
</evidence>
<name>A0A1J4J9N1_9EUKA</name>
<organism evidence="1 2">
    <name type="scientific">Tritrichomonas foetus</name>
    <dbReference type="NCBI Taxonomy" id="1144522"/>
    <lineage>
        <taxon>Eukaryota</taxon>
        <taxon>Metamonada</taxon>
        <taxon>Parabasalia</taxon>
        <taxon>Tritrichomonadida</taxon>
        <taxon>Tritrichomonadidae</taxon>
        <taxon>Tritrichomonas</taxon>
    </lineage>
</organism>
<evidence type="ECO:0000313" key="1">
    <source>
        <dbReference type="EMBL" id="OHS94935.1"/>
    </source>
</evidence>
<gene>
    <name evidence="1" type="ORF">TRFO_38910</name>
</gene>
<proteinExistence type="predicted"/>
<protein>
    <submittedName>
        <fullName evidence="1">Uncharacterized protein</fullName>
    </submittedName>
</protein>
<accession>A0A1J4J9N1</accession>
<dbReference type="RefSeq" id="XP_068348072.1">
    <property type="nucleotide sequence ID" value="XM_068512321.1"/>
</dbReference>
<dbReference type="VEuPathDB" id="TrichDB:TRFO_38910"/>
<dbReference type="GeneID" id="94847025"/>
<reference evidence="1" key="1">
    <citation type="submission" date="2016-10" db="EMBL/GenBank/DDBJ databases">
        <authorList>
            <person name="Benchimol M."/>
            <person name="Almeida L.G."/>
            <person name="Vasconcelos A.T."/>
            <person name="Perreira-Neves A."/>
            <person name="Rosa I.A."/>
            <person name="Tasca T."/>
            <person name="Bogo M.R."/>
            <person name="de Souza W."/>
        </authorList>
    </citation>
    <scope>NUCLEOTIDE SEQUENCE [LARGE SCALE GENOMIC DNA]</scope>
    <source>
        <strain evidence="1">K</strain>
    </source>
</reference>
<keyword evidence="2" id="KW-1185">Reference proteome</keyword>
<dbReference type="OrthoDB" id="10683927at2759"/>